<name>A0A7R9GC87_9CRUS</name>
<dbReference type="SMART" id="SM00248">
    <property type="entry name" value="ANK"/>
    <property type="match status" value="7"/>
</dbReference>
<dbReference type="Gene3D" id="1.25.40.20">
    <property type="entry name" value="Ankyrin repeat-containing domain"/>
    <property type="match status" value="3"/>
</dbReference>
<dbReference type="OrthoDB" id="411646at2759"/>
<evidence type="ECO:0000313" key="4">
    <source>
        <dbReference type="Proteomes" id="UP000678499"/>
    </source>
</evidence>
<dbReference type="InterPro" id="IPR036770">
    <property type="entry name" value="Ankyrin_rpt-contain_sf"/>
</dbReference>
<dbReference type="GO" id="GO:0005886">
    <property type="term" value="C:plasma membrane"/>
    <property type="evidence" value="ECO:0007669"/>
    <property type="project" value="TreeGrafter"/>
</dbReference>
<evidence type="ECO:0000313" key="3">
    <source>
        <dbReference type="EMBL" id="CAD7275414.1"/>
    </source>
</evidence>
<dbReference type="SUPFAM" id="SSF48403">
    <property type="entry name" value="Ankyrin repeat"/>
    <property type="match status" value="2"/>
</dbReference>
<feature type="repeat" description="ANK" evidence="1">
    <location>
        <begin position="744"/>
        <end position="776"/>
    </location>
</feature>
<dbReference type="Pfam" id="PF00023">
    <property type="entry name" value="Ank"/>
    <property type="match status" value="2"/>
</dbReference>
<dbReference type="PROSITE" id="PS50297">
    <property type="entry name" value="ANK_REP_REGION"/>
    <property type="match status" value="6"/>
</dbReference>
<feature type="repeat" description="ANK" evidence="1">
    <location>
        <begin position="777"/>
        <end position="809"/>
    </location>
</feature>
<dbReference type="PANTHER" id="PTHR24170">
    <property type="entry name" value="ANKYRIN REPEAT DOMAIN-CONTAINING PROTEIN 27"/>
    <property type="match status" value="1"/>
</dbReference>
<dbReference type="InterPro" id="IPR037191">
    <property type="entry name" value="VPS9_dom_sf"/>
</dbReference>
<dbReference type="Pfam" id="PF12796">
    <property type="entry name" value="Ank_2"/>
    <property type="match status" value="2"/>
</dbReference>
<dbReference type="GO" id="GO:0005085">
    <property type="term" value="F:guanyl-nucleotide exchange factor activity"/>
    <property type="evidence" value="ECO:0007669"/>
    <property type="project" value="TreeGrafter"/>
</dbReference>
<dbReference type="EMBL" id="CAJPEX010000415">
    <property type="protein sequence ID" value="CAG0915566.1"/>
    <property type="molecule type" value="Genomic_DNA"/>
</dbReference>
<feature type="repeat" description="ANK" evidence="1">
    <location>
        <begin position="453"/>
        <end position="485"/>
    </location>
</feature>
<dbReference type="PRINTS" id="PR01415">
    <property type="entry name" value="ANKYRIN"/>
</dbReference>
<keyword evidence="1" id="KW-0040">ANK repeat</keyword>
<sequence>MNSYDEDLNENRFLISLRCNHYPILKQAITEGWVICVPCQRSLKADEFTEDEIFSNVLAPSNDISKREYRTLAGQMVLKDGFNLHLTTSGSVSKILAGILFHEEFHCDGGSKYNVWCISRSLGSIDSDDVTLESEDDNANLSSVQDCFAYLKRRVAEKGLGKIDVAITKVTKILCEAPSVMAISFKVESVYQEALSCLENPDNCDFIMSSAIESYVLHEIYKPVMEAIRRATAKDDAELNKRRREIIRHLNYPEDFHVRDELIPVLSRVRRELEKLPMYRSTLEKLECLSRTMRIATDHAATFGIMTTTDDFLPILICGIISDQRNASWYAELCFLKNFRLSVNDRDERAYYIASLEAALEHLKTAKFSLIWFRPSFHESFHEPYLVYAEQLWSAVESNDCSKIDLIAAEVRRSGARLGNRLCHPLCSCLECADIKRMEADSAGGLINCGDDRGITPLHVAAASGHPRVIEHLLSRGARVNISDCVEYRTPLHIAAYGGHTDAVLLLLYAGADVNSRDVSGRVCLHLAALAGHKNCVNALLYFAAHSGLDVDSCDSNGDSALHMAALWGFNDVAAALLDHKANPTKRNFRGETPIDLAANPVVGDLLKSKRDGDQNGKSSFVFSPKRSKWSSIFVRKKDKDGLDAGSDPRLEKCFRAITLGDVRLACFYMGIDPFESGGSHKQKCHPLCECKTCSANEDSEFLSIDCHNEDGYTPLHLAALHNRIEIVKALLVNDADPNKTTARGMTPLHLACQCNLVDVAKMLLAFQADLSVRDQAGNSALHYACILGNVELTRILLAFGAADSGVNTNKRTPSMEAKERKFFDILRLFASS</sequence>
<dbReference type="GO" id="GO:0005769">
    <property type="term" value="C:early endosome"/>
    <property type="evidence" value="ECO:0007669"/>
    <property type="project" value="TreeGrafter"/>
</dbReference>
<dbReference type="InterPro" id="IPR051248">
    <property type="entry name" value="UPF0507/Ank_repeat_27"/>
</dbReference>
<dbReference type="Gene3D" id="1.20.1050.80">
    <property type="entry name" value="VPS9 domain"/>
    <property type="match status" value="1"/>
</dbReference>
<evidence type="ECO:0000259" key="2">
    <source>
        <dbReference type="PROSITE" id="PS51205"/>
    </source>
</evidence>
<protein>
    <recommendedName>
        <fullName evidence="2">VPS9 domain-containing protein</fullName>
    </recommendedName>
</protein>
<evidence type="ECO:0000256" key="1">
    <source>
        <dbReference type="PROSITE-ProRule" id="PRU00023"/>
    </source>
</evidence>
<dbReference type="InterPro" id="IPR002110">
    <property type="entry name" value="Ankyrin_rpt"/>
</dbReference>
<dbReference type="GO" id="GO:0045022">
    <property type="term" value="P:early endosome to late endosome transport"/>
    <property type="evidence" value="ECO:0007669"/>
    <property type="project" value="TreeGrafter"/>
</dbReference>
<dbReference type="GO" id="GO:0005770">
    <property type="term" value="C:late endosome"/>
    <property type="evidence" value="ECO:0007669"/>
    <property type="project" value="TreeGrafter"/>
</dbReference>
<organism evidence="3">
    <name type="scientific">Notodromas monacha</name>
    <dbReference type="NCBI Taxonomy" id="399045"/>
    <lineage>
        <taxon>Eukaryota</taxon>
        <taxon>Metazoa</taxon>
        <taxon>Ecdysozoa</taxon>
        <taxon>Arthropoda</taxon>
        <taxon>Crustacea</taxon>
        <taxon>Oligostraca</taxon>
        <taxon>Ostracoda</taxon>
        <taxon>Podocopa</taxon>
        <taxon>Podocopida</taxon>
        <taxon>Cypridocopina</taxon>
        <taxon>Cypridoidea</taxon>
        <taxon>Cyprididae</taxon>
        <taxon>Notodromas</taxon>
    </lineage>
</organism>
<dbReference type="PROSITE" id="PS50088">
    <property type="entry name" value="ANK_REPEAT"/>
    <property type="match status" value="6"/>
</dbReference>
<dbReference type="GO" id="GO:0000149">
    <property type="term" value="F:SNARE binding"/>
    <property type="evidence" value="ECO:0007669"/>
    <property type="project" value="TreeGrafter"/>
</dbReference>
<dbReference type="GO" id="GO:0048812">
    <property type="term" value="P:neuron projection morphogenesis"/>
    <property type="evidence" value="ECO:0007669"/>
    <property type="project" value="TreeGrafter"/>
</dbReference>
<feature type="domain" description="VPS9" evidence="2">
    <location>
        <begin position="233"/>
        <end position="372"/>
    </location>
</feature>
<dbReference type="PANTHER" id="PTHR24170:SF2">
    <property type="entry name" value="ANKYRIN REPEAT DOMAIN-CONTAINING PROTEIN 27"/>
    <property type="match status" value="1"/>
</dbReference>
<gene>
    <name evidence="3" type="ORF">NMOB1V02_LOCUS3210</name>
</gene>
<dbReference type="EMBL" id="OA882452">
    <property type="protein sequence ID" value="CAD7275414.1"/>
    <property type="molecule type" value="Genomic_DNA"/>
</dbReference>
<dbReference type="PROSITE" id="PS51205">
    <property type="entry name" value="VPS9"/>
    <property type="match status" value="1"/>
</dbReference>
<feature type="repeat" description="ANK" evidence="1">
    <location>
        <begin position="557"/>
        <end position="589"/>
    </location>
</feature>
<dbReference type="GO" id="GO:0030133">
    <property type="term" value="C:transport vesicle"/>
    <property type="evidence" value="ECO:0007669"/>
    <property type="project" value="TreeGrafter"/>
</dbReference>
<dbReference type="InterPro" id="IPR003123">
    <property type="entry name" value="VPS9"/>
</dbReference>
<dbReference type="Proteomes" id="UP000678499">
    <property type="component" value="Unassembled WGS sequence"/>
</dbReference>
<reference evidence="3" key="1">
    <citation type="submission" date="2020-11" db="EMBL/GenBank/DDBJ databases">
        <authorList>
            <person name="Tran Van P."/>
        </authorList>
    </citation>
    <scope>NUCLEOTIDE SEQUENCE</scope>
</reference>
<accession>A0A7R9GC87</accession>
<dbReference type="Pfam" id="PF02204">
    <property type="entry name" value="VPS9"/>
    <property type="match status" value="1"/>
</dbReference>
<keyword evidence="4" id="KW-1185">Reference proteome</keyword>
<dbReference type="SUPFAM" id="SSF109993">
    <property type="entry name" value="VPS9 domain"/>
    <property type="match status" value="1"/>
</dbReference>
<feature type="repeat" description="ANK" evidence="1">
    <location>
        <begin position="711"/>
        <end position="743"/>
    </location>
</feature>
<dbReference type="GO" id="GO:0043005">
    <property type="term" value="C:neuron projection"/>
    <property type="evidence" value="ECO:0007669"/>
    <property type="project" value="TreeGrafter"/>
</dbReference>
<dbReference type="GO" id="GO:0097422">
    <property type="term" value="C:tubular endosome"/>
    <property type="evidence" value="ECO:0007669"/>
    <property type="project" value="TreeGrafter"/>
</dbReference>
<proteinExistence type="predicted"/>
<feature type="repeat" description="ANK" evidence="1">
    <location>
        <begin position="487"/>
        <end position="519"/>
    </location>
</feature>
<dbReference type="AlphaFoldDB" id="A0A7R9GC87"/>